<comment type="caution">
    <text evidence="2">The sequence shown here is derived from an EMBL/GenBank/DDBJ whole genome shotgun (WGS) entry which is preliminary data.</text>
</comment>
<keyword evidence="3" id="KW-1185">Reference proteome</keyword>
<evidence type="ECO:0000313" key="3">
    <source>
        <dbReference type="Proteomes" id="UP001363151"/>
    </source>
</evidence>
<feature type="region of interest" description="Disordered" evidence="1">
    <location>
        <begin position="1"/>
        <end position="36"/>
    </location>
</feature>
<dbReference type="Proteomes" id="UP001363151">
    <property type="component" value="Unassembled WGS sequence"/>
</dbReference>
<evidence type="ECO:0000256" key="1">
    <source>
        <dbReference type="SAM" id="MobiDB-lite"/>
    </source>
</evidence>
<feature type="compositionally biased region" description="Low complexity" evidence="1">
    <location>
        <begin position="207"/>
        <end position="225"/>
    </location>
</feature>
<gene>
    <name evidence="2" type="ORF">SO694_00081049</name>
</gene>
<dbReference type="EMBL" id="JBBJCI010000119">
    <property type="protein sequence ID" value="KAK7248176.1"/>
    <property type="molecule type" value="Genomic_DNA"/>
</dbReference>
<sequence>MSEGDGPSRGVKRSIADVGATKQEAPPAGALGAGGGRQQESIYNSLLLLLLRESGAAVELHRLVTAGPAGRVGAAPAERAYERAIEAQRTWVCALAPWAERSAAFDGATCDRLVDFTKRLVAVSEALDRVADGDACPHHSKPSGDAAARLWSDHADADAKHSARLGAPFPRNGFRGIFSADRRRARARRDAAGAPPARATPGPPRAANPTRRPPAGGARASAPPDATALDAAGARLGGVAAELEREGRRRGAAAPFHDETGILPLCAAVRDARVRAALRHGPLPAPEAPEPAARRP</sequence>
<organism evidence="2 3">
    <name type="scientific">Aureococcus anophagefferens</name>
    <name type="common">Harmful bloom alga</name>
    <dbReference type="NCBI Taxonomy" id="44056"/>
    <lineage>
        <taxon>Eukaryota</taxon>
        <taxon>Sar</taxon>
        <taxon>Stramenopiles</taxon>
        <taxon>Ochrophyta</taxon>
        <taxon>Pelagophyceae</taxon>
        <taxon>Pelagomonadales</taxon>
        <taxon>Pelagomonadaceae</taxon>
        <taxon>Aureococcus</taxon>
    </lineage>
</organism>
<accession>A0ABR1G4Q8</accession>
<reference evidence="2 3" key="1">
    <citation type="submission" date="2024-03" db="EMBL/GenBank/DDBJ databases">
        <title>Aureococcus anophagefferens CCMP1851 and Kratosvirus quantuckense: Draft genome of a second virus-susceptible host strain in the model system.</title>
        <authorList>
            <person name="Chase E."/>
            <person name="Truchon A.R."/>
            <person name="Schepens W."/>
            <person name="Wilhelm S.W."/>
        </authorList>
    </citation>
    <scope>NUCLEOTIDE SEQUENCE [LARGE SCALE GENOMIC DNA]</scope>
    <source>
        <strain evidence="2 3">CCMP1851</strain>
    </source>
</reference>
<name>A0ABR1G4Q8_AURAN</name>
<protein>
    <submittedName>
        <fullName evidence="2">Uncharacterized protein</fullName>
    </submittedName>
</protein>
<feature type="region of interest" description="Disordered" evidence="1">
    <location>
        <begin position="185"/>
        <end position="225"/>
    </location>
</feature>
<evidence type="ECO:0000313" key="2">
    <source>
        <dbReference type="EMBL" id="KAK7248176.1"/>
    </source>
</evidence>
<proteinExistence type="predicted"/>